<comment type="caution">
    <text evidence="8">The sequence shown here is derived from an EMBL/GenBank/DDBJ whole genome shotgun (WGS) entry which is preliminary data.</text>
</comment>
<proteinExistence type="inferred from homology"/>
<evidence type="ECO:0000256" key="3">
    <source>
        <dbReference type="ARBA" id="ARBA00022475"/>
    </source>
</evidence>
<protein>
    <submittedName>
        <fullName evidence="8">DoxX family protein</fullName>
    </submittedName>
</protein>
<dbReference type="GO" id="GO:0005886">
    <property type="term" value="C:plasma membrane"/>
    <property type="evidence" value="ECO:0007669"/>
    <property type="project" value="UniProtKB-SubCell"/>
</dbReference>
<evidence type="ECO:0000256" key="5">
    <source>
        <dbReference type="ARBA" id="ARBA00022989"/>
    </source>
</evidence>
<evidence type="ECO:0000313" key="8">
    <source>
        <dbReference type="EMBL" id="NOL49044.1"/>
    </source>
</evidence>
<keyword evidence="3" id="KW-1003">Cell membrane</keyword>
<organism evidence="8 9">
    <name type="scientific">Pelistega europaea</name>
    <dbReference type="NCBI Taxonomy" id="106147"/>
    <lineage>
        <taxon>Bacteria</taxon>
        <taxon>Pseudomonadati</taxon>
        <taxon>Pseudomonadota</taxon>
        <taxon>Betaproteobacteria</taxon>
        <taxon>Burkholderiales</taxon>
        <taxon>Alcaligenaceae</taxon>
        <taxon>Pelistega</taxon>
    </lineage>
</organism>
<dbReference type="Proteomes" id="UP000541421">
    <property type="component" value="Unassembled WGS sequence"/>
</dbReference>
<dbReference type="InterPro" id="IPR051907">
    <property type="entry name" value="DoxX-like_oxidoreductase"/>
</dbReference>
<evidence type="ECO:0000256" key="7">
    <source>
        <dbReference type="SAM" id="Phobius"/>
    </source>
</evidence>
<accession>A0A7Y4L8U8</accession>
<dbReference type="EMBL" id="JABGBO010000002">
    <property type="protein sequence ID" value="NOL49044.1"/>
    <property type="molecule type" value="Genomic_DNA"/>
</dbReference>
<feature type="transmembrane region" description="Helical" evidence="7">
    <location>
        <begin position="77"/>
        <end position="94"/>
    </location>
</feature>
<evidence type="ECO:0000256" key="6">
    <source>
        <dbReference type="ARBA" id="ARBA00023136"/>
    </source>
</evidence>
<gene>
    <name evidence="8" type="ORF">HKX40_02655</name>
</gene>
<reference evidence="8 9" key="1">
    <citation type="submission" date="2020-05" db="EMBL/GenBank/DDBJ databases">
        <authorList>
            <person name="Niu N."/>
        </authorList>
    </citation>
    <scope>NUCLEOTIDE SEQUENCE [LARGE SCALE GENOMIC DNA]</scope>
    <source>
        <strain evidence="8 9">LMG10982</strain>
    </source>
</reference>
<dbReference type="RefSeq" id="WP_171588005.1">
    <property type="nucleotide sequence ID" value="NZ_JABGBO010000002.1"/>
</dbReference>
<evidence type="ECO:0000256" key="2">
    <source>
        <dbReference type="ARBA" id="ARBA00006679"/>
    </source>
</evidence>
<name>A0A7Y4L8U8_9BURK</name>
<evidence type="ECO:0000256" key="4">
    <source>
        <dbReference type="ARBA" id="ARBA00022692"/>
    </source>
</evidence>
<dbReference type="AlphaFoldDB" id="A0A7Y4L8U8"/>
<comment type="subcellular location">
    <subcellularLocation>
        <location evidence="1">Cell membrane</location>
        <topology evidence="1">Multi-pass membrane protein</topology>
    </subcellularLocation>
</comment>
<keyword evidence="5 7" id="KW-1133">Transmembrane helix</keyword>
<feature type="transmembrane region" description="Helical" evidence="7">
    <location>
        <begin position="114"/>
        <end position="134"/>
    </location>
</feature>
<comment type="similarity">
    <text evidence="2">Belongs to the DoxX family.</text>
</comment>
<dbReference type="PANTHER" id="PTHR33452">
    <property type="entry name" value="OXIDOREDUCTASE CATD-RELATED"/>
    <property type="match status" value="1"/>
</dbReference>
<sequence length="145" mass="15812">MSYPTESNRLQDLVLAVLRITTAFVFIQHATSKFFEFPMSMTNGAGSIELFSLMGLAGVLELVGGILLILGCLVRPVAFILSGQMAVAYLFFHVAQWSGWATLLTPLRNNGESAVLFCFIFLFLSVAGGGAYAMDNLRNPIPEKQ</sequence>
<evidence type="ECO:0000256" key="1">
    <source>
        <dbReference type="ARBA" id="ARBA00004651"/>
    </source>
</evidence>
<dbReference type="InterPro" id="IPR032808">
    <property type="entry name" value="DoxX"/>
</dbReference>
<keyword evidence="4 7" id="KW-0812">Transmembrane</keyword>
<keyword evidence="6 7" id="KW-0472">Membrane</keyword>
<dbReference type="PANTHER" id="PTHR33452:SF4">
    <property type="entry name" value="BLL4328 PROTEIN"/>
    <property type="match status" value="1"/>
</dbReference>
<dbReference type="Pfam" id="PF07681">
    <property type="entry name" value="DoxX"/>
    <property type="match status" value="1"/>
</dbReference>
<feature type="transmembrane region" description="Helical" evidence="7">
    <location>
        <begin position="12"/>
        <end position="30"/>
    </location>
</feature>
<evidence type="ECO:0000313" key="9">
    <source>
        <dbReference type="Proteomes" id="UP000541421"/>
    </source>
</evidence>
<feature type="transmembrane region" description="Helical" evidence="7">
    <location>
        <begin position="50"/>
        <end position="70"/>
    </location>
</feature>
<keyword evidence="9" id="KW-1185">Reference proteome</keyword>